<keyword evidence="3" id="KW-1185">Reference proteome</keyword>
<dbReference type="InterPro" id="IPR053188">
    <property type="entry name" value="FkbM_Methyltransferase"/>
</dbReference>
<dbReference type="RefSeq" id="WP_123878122.1">
    <property type="nucleotide sequence ID" value="NZ_RPFZ01000001.1"/>
</dbReference>
<dbReference type="SUPFAM" id="SSF53335">
    <property type="entry name" value="S-adenosyl-L-methionine-dependent methyltransferases"/>
    <property type="match status" value="1"/>
</dbReference>
<sequence>MPVQSTNRYYEAALIAAGNPVAAARFAVDTLRKRRGTAHRLSFRGIPLLVRPNTPDLRVVRTCLLGEFDEVMPVVSDRHGLIIDAGGYIGLVSILLARRFPRTKIVCLEPSSENFALASRNCAPYANIEVVNAALAPVAGELTLNDRDKGQWGFTLVAESADRGKTRPIEQVQAVTVEDILARYDAQGLDLVKLDIEGGENALLQGRPEWVARADVIVTELHDRIVPGTSEVYADAMTGRIDIDIGGEKFMSIAPDAPGASHAIARRTADTQ</sequence>
<proteinExistence type="predicted"/>
<dbReference type="PANTHER" id="PTHR36973:SF4">
    <property type="entry name" value="NODULATION PROTEIN"/>
    <property type="match status" value="1"/>
</dbReference>
<dbReference type="GO" id="GO:0032259">
    <property type="term" value="P:methylation"/>
    <property type="evidence" value="ECO:0007669"/>
    <property type="project" value="UniProtKB-KW"/>
</dbReference>
<evidence type="ECO:0000259" key="1">
    <source>
        <dbReference type="Pfam" id="PF05050"/>
    </source>
</evidence>
<dbReference type="PANTHER" id="PTHR36973">
    <property type="entry name" value="SLL1456 PROTEIN-RELATED"/>
    <property type="match status" value="1"/>
</dbReference>
<dbReference type="EMBL" id="RPFZ01000001">
    <property type="protein sequence ID" value="RPF70546.1"/>
    <property type="molecule type" value="Genomic_DNA"/>
</dbReference>
<dbReference type="InterPro" id="IPR029063">
    <property type="entry name" value="SAM-dependent_MTases_sf"/>
</dbReference>
<name>A0A3N5CQ99_9SPHN</name>
<dbReference type="GO" id="GO:0008171">
    <property type="term" value="F:O-methyltransferase activity"/>
    <property type="evidence" value="ECO:0007669"/>
    <property type="project" value="TreeGrafter"/>
</dbReference>
<evidence type="ECO:0000313" key="2">
    <source>
        <dbReference type="EMBL" id="RPF70546.1"/>
    </source>
</evidence>
<dbReference type="NCBIfam" id="TIGR01444">
    <property type="entry name" value="fkbM_fam"/>
    <property type="match status" value="1"/>
</dbReference>
<keyword evidence="2" id="KW-0808">Transferase</keyword>
<protein>
    <submittedName>
        <fullName evidence="2">FkbM family methyltransferase</fullName>
    </submittedName>
</protein>
<accession>A0A3N5CQ99</accession>
<dbReference type="Gene3D" id="3.40.50.150">
    <property type="entry name" value="Vaccinia Virus protein VP39"/>
    <property type="match status" value="1"/>
</dbReference>
<dbReference type="Pfam" id="PF05050">
    <property type="entry name" value="Methyltransf_21"/>
    <property type="match status" value="1"/>
</dbReference>
<reference evidence="2 3" key="1">
    <citation type="submission" date="2018-11" db="EMBL/GenBank/DDBJ databases">
        <title>Erythrobacter spongiae sp. nov., isolated from a marine sponge.</title>
        <authorList>
            <person name="Zhuang L."/>
            <person name="Luo L."/>
        </authorList>
    </citation>
    <scope>NUCLEOTIDE SEQUENCE [LARGE SCALE GENOMIC DNA]</scope>
    <source>
        <strain evidence="2 3">HN-E23</strain>
    </source>
</reference>
<organism evidence="2 3">
    <name type="scientific">Aurantiacibacter spongiae</name>
    <dbReference type="NCBI Taxonomy" id="2488860"/>
    <lineage>
        <taxon>Bacteria</taxon>
        <taxon>Pseudomonadati</taxon>
        <taxon>Pseudomonadota</taxon>
        <taxon>Alphaproteobacteria</taxon>
        <taxon>Sphingomonadales</taxon>
        <taxon>Erythrobacteraceae</taxon>
        <taxon>Aurantiacibacter</taxon>
    </lineage>
</organism>
<dbReference type="AlphaFoldDB" id="A0A3N5CQ99"/>
<feature type="domain" description="Methyltransferase FkbM" evidence="1">
    <location>
        <begin position="84"/>
        <end position="225"/>
    </location>
</feature>
<dbReference type="InterPro" id="IPR006342">
    <property type="entry name" value="FkbM_mtfrase"/>
</dbReference>
<dbReference type="OrthoDB" id="5679686at2"/>
<keyword evidence="2" id="KW-0489">Methyltransferase</keyword>
<gene>
    <name evidence="2" type="ORF">EG799_02100</name>
</gene>
<comment type="caution">
    <text evidence="2">The sequence shown here is derived from an EMBL/GenBank/DDBJ whole genome shotgun (WGS) entry which is preliminary data.</text>
</comment>
<dbReference type="Proteomes" id="UP000275232">
    <property type="component" value="Unassembled WGS sequence"/>
</dbReference>
<evidence type="ECO:0000313" key="3">
    <source>
        <dbReference type="Proteomes" id="UP000275232"/>
    </source>
</evidence>